<keyword evidence="1" id="KW-0472">Membrane</keyword>
<dbReference type="Proteomes" id="UP000185860">
    <property type="component" value="Unassembled WGS sequence"/>
</dbReference>
<keyword evidence="1" id="KW-1133">Transmembrane helix</keyword>
<evidence type="ECO:0000313" key="3">
    <source>
        <dbReference type="Proteomes" id="UP000185860"/>
    </source>
</evidence>
<feature type="transmembrane region" description="Helical" evidence="1">
    <location>
        <begin position="6"/>
        <end position="28"/>
    </location>
</feature>
<dbReference type="STRING" id="454136.NIES2119_03610"/>
<keyword evidence="1" id="KW-0812">Transmembrane</keyword>
<proteinExistence type="predicted"/>
<sequence>MVNDLILFLLALATGIGLGLLYFGGLWLTVRQLPKTPYPLLLTISSFVGRISISLLGFYFILTSKHSDWVILHLLACLLMVFWIRNLLLQQLQSHPRRIRAIRE</sequence>
<feature type="transmembrane region" description="Helical" evidence="1">
    <location>
        <begin position="40"/>
        <end position="63"/>
    </location>
</feature>
<organism evidence="2 3">
    <name type="scientific">[Phormidium ambiguum] IAM M-71</name>
    <dbReference type="NCBI Taxonomy" id="454136"/>
    <lineage>
        <taxon>Bacteria</taxon>
        <taxon>Bacillati</taxon>
        <taxon>Cyanobacteriota</taxon>
        <taxon>Cyanophyceae</taxon>
        <taxon>Oscillatoriophycideae</taxon>
        <taxon>Aerosakkonematales</taxon>
        <taxon>Aerosakkonemataceae</taxon>
        <taxon>Floridanema</taxon>
    </lineage>
</organism>
<dbReference type="Pfam" id="PF12966">
    <property type="entry name" value="AtpR"/>
    <property type="match status" value="1"/>
</dbReference>
<protein>
    <recommendedName>
        <fullName evidence="4">ATP synthase subunit I</fullName>
    </recommendedName>
</protein>
<name>A0A1U7IRI3_9CYAN</name>
<evidence type="ECO:0000256" key="1">
    <source>
        <dbReference type="SAM" id="Phobius"/>
    </source>
</evidence>
<feature type="transmembrane region" description="Helical" evidence="1">
    <location>
        <begin position="69"/>
        <end position="88"/>
    </location>
</feature>
<evidence type="ECO:0008006" key="4">
    <source>
        <dbReference type="Google" id="ProtNLM"/>
    </source>
</evidence>
<dbReference type="InterPro" id="IPR017581">
    <property type="entry name" value="AtpR-like"/>
</dbReference>
<accession>A0A1U7IRI3</accession>
<reference evidence="2 3" key="1">
    <citation type="submission" date="2016-11" db="EMBL/GenBank/DDBJ databases">
        <title>Draft Genome Sequences of Nine Cyanobacterial Strains from Diverse Habitats.</title>
        <authorList>
            <person name="Zhu T."/>
            <person name="Hou S."/>
            <person name="Lu X."/>
            <person name="Hess W.R."/>
        </authorList>
    </citation>
    <scope>NUCLEOTIDE SEQUENCE [LARGE SCALE GENOMIC DNA]</scope>
    <source>
        <strain evidence="2 3">IAM M-71</strain>
    </source>
</reference>
<dbReference type="EMBL" id="MRCE01000003">
    <property type="protein sequence ID" value="OKH40047.1"/>
    <property type="molecule type" value="Genomic_DNA"/>
</dbReference>
<evidence type="ECO:0000313" key="2">
    <source>
        <dbReference type="EMBL" id="OKH40047.1"/>
    </source>
</evidence>
<gene>
    <name evidence="2" type="ORF">NIES2119_03610</name>
</gene>
<comment type="caution">
    <text evidence="2">The sequence shown here is derived from an EMBL/GenBank/DDBJ whole genome shotgun (WGS) entry which is preliminary data.</text>
</comment>
<dbReference type="AlphaFoldDB" id="A0A1U7IRI3"/>